<dbReference type="AlphaFoldDB" id="A0AAV7Z574"/>
<evidence type="ECO:0000313" key="3">
    <source>
        <dbReference type="Proteomes" id="UP001146793"/>
    </source>
</evidence>
<evidence type="ECO:0000313" key="2">
    <source>
        <dbReference type="EMBL" id="KAJ6230978.1"/>
    </source>
</evidence>
<evidence type="ECO:0000313" key="1">
    <source>
        <dbReference type="EMBL" id="KAJ3436106.1"/>
    </source>
</evidence>
<sequence>MTFKSYTKELTFKTKKRVEIIDITSKVEQAVEDSGIQEGMILVNPMHITASVMVQDHESGLWKDLQRVLSELVPYDESSETYKHHLSGEDNADSHIKRQLCGRSVTMAITNGKLHSGPWEAIQYFEFDGKRKKRVLIKIIGM</sequence>
<dbReference type="NCBIfam" id="TIGR00149">
    <property type="entry name" value="TIGR00149_YjbQ"/>
    <property type="match status" value="1"/>
</dbReference>
<protein>
    <recommendedName>
        <fullName evidence="5">Secondary thiamine-phosphate synthase enzyme</fullName>
    </recommendedName>
</protein>
<dbReference type="InterPro" id="IPR001602">
    <property type="entry name" value="UPF0047_YjbQ-like"/>
</dbReference>
<dbReference type="EMBL" id="JAOAOG010000304">
    <property type="protein sequence ID" value="KAJ6230978.1"/>
    <property type="molecule type" value="Genomic_DNA"/>
</dbReference>
<dbReference type="PANTHER" id="PTHR30615">
    <property type="entry name" value="UNCHARACTERIZED PROTEIN YJBQ-RELATED"/>
    <property type="match status" value="1"/>
</dbReference>
<dbReference type="Gene3D" id="2.60.120.460">
    <property type="entry name" value="YjbQ-like"/>
    <property type="match status" value="1"/>
</dbReference>
<accession>A0AAV7Z574</accession>
<dbReference type="Proteomes" id="UP001146793">
    <property type="component" value="Unassembled WGS sequence"/>
</dbReference>
<reference evidence="2" key="1">
    <citation type="submission" date="2022-08" db="EMBL/GenBank/DDBJ databases">
        <title>Novel sulfate-reducing endosymbionts in the free-living metamonad Anaeramoeba.</title>
        <authorList>
            <person name="Jerlstrom-Hultqvist J."/>
            <person name="Cepicka I."/>
            <person name="Gallot-Lavallee L."/>
            <person name="Salas-Leiva D."/>
            <person name="Curtis B.A."/>
            <person name="Zahonova K."/>
            <person name="Pipaliya S."/>
            <person name="Dacks J."/>
            <person name="Roger A.J."/>
        </authorList>
    </citation>
    <scope>NUCLEOTIDE SEQUENCE</scope>
    <source>
        <strain evidence="2">Schooner1</strain>
    </source>
</reference>
<dbReference type="PIRSF" id="PIRSF004681">
    <property type="entry name" value="UCP004681"/>
    <property type="match status" value="1"/>
</dbReference>
<comment type="caution">
    <text evidence="1">The sequence shown here is derived from an EMBL/GenBank/DDBJ whole genome shotgun (WGS) entry which is preliminary data.</text>
</comment>
<organism evidence="1 3">
    <name type="scientific">Anaeramoeba flamelloides</name>
    <dbReference type="NCBI Taxonomy" id="1746091"/>
    <lineage>
        <taxon>Eukaryota</taxon>
        <taxon>Metamonada</taxon>
        <taxon>Anaeramoebidae</taxon>
        <taxon>Anaeramoeba</taxon>
    </lineage>
</organism>
<proteinExistence type="predicted"/>
<dbReference type="SUPFAM" id="SSF111038">
    <property type="entry name" value="YjbQ-like"/>
    <property type="match status" value="1"/>
</dbReference>
<name>A0AAV7Z574_9EUKA</name>
<dbReference type="Proteomes" id="UP001150062">
    <property type="component" value="Unassembled WGS sequence"/>
</dbReference>
<dbReference type="PANTHER" id="PTHR30615:SF2">
    <property type="entry name" value="YJBQ FAMILY PROTEIN"/>
    <property type="match status" value="1"/>
</dbReference>
<keyword evidence="4" id="KW-1185">Reference proteome</keyword>
<dbReference type="InterPro" id="IPR035917">
    <property type="entry name" value="YjbQ-like_sf"/>
</dbReference>
<reference evidence="1" key="2">
    <citation type="submission" date="2022-08" db="EMBL/GenBank/DDBJ databases">
        <title>Novel sulphate-reducing endosymbionts in the free-living metamonad Anaeramoeba.</title>
        <authorList>
            <person name="Jerlstrom-Hultqvist J."/>
            <person name="Cepicka I."/>
            <person name="Gallot-Lavallee L."/>
            <person name="Salas-Leiva D."/>
            <person name="Curtis B.A."/>
            <person name="Zahonova K."/>
            <person name="Pipaliya S."/>
            <person name="Dacks J."/>
            <person name="Roger A.J."/>
        </authorList>
    </citation>
    <scope>NUCLEOTIDE SEQUENCE</scope>
    <source>
        <strain evidence="1">Busselton2</strain>
    </source>
</reference>
<dbReference type="Pfam" id="PF01894">
    <property type="entry name" value="YjbQ"/>
    <property type="match status" value="1"/>
</dbReference>
<evidence type="ECO:0000313" key="4">
    <source>
        <dbReference type="Proteomes" id="UP001150062"/>
    </source>
</evidence>
<evidence type="ECO:0008006" key="5">
    <source>
        <dbReference type="Google" id="ProtNLM"/>
    </source>
</evidence>
<gene>
    <name evidence="1" type="ORF">M0812_18152</name>
    <name evidence="2" type="ORF">M0813_00789</name>
</gene>
<dbReference type="EMBL" id="JANTQA010000036">
    <property type="protein sequence ID" value="KAJ3436106.1"/>
    <property type="molecule type" value="Genomic_DNA"/>
</dbReference>